<dbReference type="GO" id="GO:0005388">
    <property type="term" value="F:P-type calcium transporter activity"/>
    <property type="evidence" value="ECO:0007669"/>
    <property type="project" value="TreeGrafter"/>
</dbReference>
<feature type="non-terminal residue" evidence="6">
    <location>
        <position position="1"/>
    </location>
</feature>
<dbReference type="InterPro" id="IPR001757">
    <property type="entry name" value="P_typ_ATPase"/>
</dbReference>
<feature type="domain" description="P-type ATPase A" evidence="5">
    <location>
        <begin position="70"/>
        <end position="172"/>
    </location>
</feature>
<evidence type="ECO:0000256" key="1">
    <source>
        <dbReference type="ARBA" id="ARBA00004127"/>
    </source>
</evidence>
<evidence type="ECO:0000313" key="7">
    <source>
        <dbReference type="Proteomes" id="UP000054495"/>
    </source>
</evidence>
<protein>
    <submittedName>
        <fullName evidence="6">E1-E2 ATPase</fullName>
    </submittedName>
</protein>
<dbReference type="Pfam" id="PF00122">
    <property type="entry name" value="E1-E2_ATPase"/>
    <property type="match status" value="1"/>
</dbReference>
<dbReference type="GO" id="GO:0012505">
    <property type="term" value="C:endomembrane system"/>
    <property type="evidence" value="ECO:0007669"/>
    <property type="project" value="UniProtKB-SubCell"/>
</dbReference>
<dbReference type="AlphaFoldDB" id="A0A0D6MAQ0"/>
<sequence>LNTVPTVQSIINRKIYVLAAGADDSEHDAGWIEGVAILISVIVVVLVTALNDYTKERQFRGLQAKIETEHKFAVIRGGQSIQVVVNELVVGDVAQIKYGDLLPADGVLIQSNDLKIDESSLTGESDLIRKAPEHDPVILSGTHVMEGSAKVRKTMLVTAVGVNSQTGIIMTLLGAAKTVAEEERKAAKREGKSRRSGSESHAWCLT</sequence>
<name>A0A0D6MAQ0_9BILA</name>
<dbReference type="GO" id="GO:0005886">
    <property type="term" value="C:plasma membrane"/>
    <property type="evidence" value="ECO:0007669"/>
    <property type="project" value="TreeGrafter"/>
</dbReference>
<keyword evidence="2" id="KW-0460">Magnesium</keyword>
<dbReference type="PANTHER" id="PTHR24093">
    <property type="entry name" value="CATION TRANSPORTING ATPASE"/>
    <property type="match status" value="1"/>
</dbReference>
<feature type="region of interest" description="Disordered" evidence="3">
    <location>
        <begin position="184"/>
        <end position="206"/>
    </location>
</feature>
<gene>
    <name evidence="6" type="ORF">ANCCEY_03818</name>
</gene>
<keyword evidence="7" id="KW-1185">Reference proteome</keyword>
<dbReference type="Proteomes" id="UP000054495">
    <property type="component" value="Unassembled WGS sequence"/>
</dbReference>
<evidence type="ECO:0000256" key="4">
    <source>
        <dbReference type="SAM" id="Phobius"/>
    </source>
</evidence>
<keyword evidence="4" id="KW-1133">Transmembrane helix</keyword>
<dbReference type="SUPFAM" id="SSF81653">
    <property type="entry name" value="Calcium ATPase, transduction domain A"/>
    <property type="match status" value="1"/>
</dbReference>
<keyword evidence="4" id="KW-0812">Transmembrane</keyword>
<evidence type="ECO:0000256" key="3">
    <source>
        <dbReference type="SAM" id="MobiDB-lite"/>
    </source>
</evidence>
<evidence type="ECO:0000256" key="2">
    <source>
        <dbReference type="ARBA" id="ARBA00022842"/>
    </source>
</evidence>
<proteinExistence type="predicted"/>
<dbReference type="InterPro" id="IPR059000">
    <property type="entry name" value="ATPase_P-type_domA"/>
</dbReference>
<dbReference type="GO" id="GO:0005524">
    <property type="term" value="F:ATP binding"/>
    <property type="evidence" value="ECO:0007669"/>
    <property type="project" value="InterPro"/>
</dbReference>
<dbReference type="GO" id="GO:0051480">
    <property type="term" value="P:regulation of cytosolic calcium ion concentration"/>
    <property type="evidence" value="ECO:0007669"/>
    <property type="project" value="TreeGrafter"/>
</dbReference>
<keyword evidence="4" id="KW-0472">Membrane</keyword>
<feature type="transmembrane region" description="Helical" evidence="4">
    <location>
        <begin position="31"/>
        <end position="50"/>
    </location>
</feature>
<dbReference type="FunFam" id="2.70.150.10:FF:000001">
    <property type="entry name" value="Calcium-transporting ATPase"/>
    <property type="match status" value="1"/>
</dbReference>
<evidence type="ECO:0000313" key="6">
    <source>
        <dbReference type="EMBL" id="EPB77117.1"/>
    </source>
</evidence>
<accession>A0A0D6MAQ0</accession>
<dbReference type="Gene3D" id="2.70.150.10">
    <property type="entry name" value="Calcium-transporting ATPase, cytoplasmic transduction domain A"/>
    <property type="match status" value="1"/>
</dbReference>
<dbReference type="PANTHER" id="PTHR24093:SF369">
    <property type="entry name" value="CALCIUM-TRANSPORTING ATPASE"/>
    <property type="match status" value="1"/>
</dbReference>
<dbReference type="InterPro" id="IPR008250">
    <property type="entry name" value="ATPase_P-typ_transduc_dom_A_sf"/>
</dbReference>
<organism evidence="6 7">
    <name type="scientific">Ancylostoma ceylanicum</name>
    <dbReference type="NCBI Taxonomy" id="53326"/>
    <lineage>
        <taxon>Eukaryota</taxon>
        <taxon>Metazoa</taxon>
        <taxon>Ecdysozoa</taxon>
        <taxon>Nematoda</taxon>
        <taxon>Chromadorea</taxon>
        <taxon>Rhabditida</taxon>
        <taxon>Rhabditina</taxon>
        <taxon>Rhabditomorpha</taxon>
        <taxon>Strongyloidea</taxon>
        <taxon>Ancylostomatidae</taxon>
        <taxon>Ancylostomatinae</taxon>
        <taxon>Ancylostoma</taxon>
    </lineage>
</organism>
<dbReference type="SUPFAM" id="SSF81665">
    <property type="entry name" value="Calcium ATPase, transmembrane domain M"/>
    <property type="match status" value="1"/>
</dbReference>
<reference evidence="6 7" key="1">
    <citation type="submission" date="2013-05" db="EMBL/GenBank/DDBJ databases">
        <title>Draft genome of the parasitic nematode Anyclostoma ceylanicum.</title>
        <authorList>
            <person name="Mitreva M."/>
        </authorList>
    </citation>
    <scope>NUCLEOTIDE SEQUENCE [LARGE SCALE GENOMIC DNA]</scope>
</reference>
<dbReference type="GO" id="GO:0016887">
    <property type="term" value="F:ATP hydrolysis activity"/>
    <property type="evidence" value="ECO:0007669"/>
    <property type="project" value="InterPro"/>
</dbReference>
<dbReference type="InterPro" id="IPR023298">
    <property type="entry name" value="ATPase_P-typ_TM_dom_sf"/>
</dbReference>
<dbReference type="EMBL" id="KE124845">
    <property type="protein sequence ID" value="EPB77117.1"/>
    <property type="molecule type" value="Genomic_DNA"/>
</dbReference>
<comment type="subcellular location">
    <subcellularLocation>
        <location evidence="1">Endomembrane system</location>
        <topology evidence="1">Multi-pass membrane protein</topology>
    </subcellularLocation>
</comment>
<dbReference type="NCBIfam" id="TIGR01494">
    <property type="entry name" value="ATPase_P-type"/>
    <property type="match status" value="1"/>
</dbReference>
<evidence type="ECO:0000259" key="5">
    <source>
        <dbReference type="Pfam" id="PF00122"/>
    </source>
</evidence>